<evidence type="ECO:0000259" key="6">
    <source>
        <dbReference type="PROSITE" id="PS00745"/>
    </source>
</evidence>
<dbReference type="AlphaFoldDB" id="A0A1E3NZJ3"/>
<dbReference type="SUPFAM" id="SSF75620">
    <property type="entry name" value="Release factor"/>
    <property type="match status" value="1"/>
</dbReference>
<accession>A0A1E3NZJ3</accession>
<feature type="region of interest" description="Disordered" evidence="5">
    <location>
        <begin position="319"/>
        <end position="345"/>
    </location>
</feature>
<dbReference type="GO" id="GO:0005743">
    <property type="term" value="C:mitochondrial inner membrane"/>
    <property type="evidence" value="ECO:0007669"/>
    <property type="project" value="EnsemblFungi"/>
</dbReference>
<dbReference type="SMART" id="SM00937">
    <property type="entry name" value="PCRF"/>
    <property type="match status" value="1"/>
</dbReference>
<dbReference type="Gene3D" id="6.10.140.1950">
    <property type="match status" value="1"/>
</dbReference>
<feature type="domain" description="Prokaryotic-type class I peptide chain release factors" evidence="6">
    <location>
        <begin position="266"/>
        <end position="282"/>
    </location>
</feature>
<keyword evidence="3" id="KW-0648">Protein biosynthesis</keyword>
<dbReference type="Proteomes" id="UP000094112">
    <property type="component" value="Unassembled WGS sequence"/>
</dbReference>
<reference evidence="7 8" key="1">
    <citation type="journal article" date="2016" name="Proc. Natl. Acad. Sci. U.S.A.">
        <title>Comparative genomics of biotechnologically important yeasts.</title>
        <authorList>
            <person name="Riley R."/>
            <person name="Haridas S."/>
            <person name="Wolfe K.H."/>
            <person name="Lopes M.R."/>
            <person name="Hittinger C.T."/>
            <person name="Goeker M."/>
            <person name="Salamov A.A."/>
            <person name="Wisecaver J.H."/>
            <person name="Long T.M."/>
            <person name="Calvey C.H."/>
            <person name="Aerts A.L."/>
            <person name="Barry K.W."/>
            <person name="Choi C."/>
            <person name="Clum A."/>
            <person name="Coughlan A.Y."/>
            <person name="Deshpande S."/>
            <person name="Douglass A.P."/>
            <person name="Hanson S.J."/>
            <person name="Klenk H.-P."/>
            <person name="LaButti K.M."/>
            <person name="Lapidus A."/>
            <person name="Lindquist E.A."/>
            <person name="Lipzen A.M."/>
            <person name="Meier-Kolthoff J.P."/>
            <person name="Ohm R.A."/>
            <person name="Otillar R.P."/>
            <person name="Pangilinan J.L."/>
            <person name="Peng Y."/>
            <person name="Rokas A."/>
            <person name="Rosa C.A."/>
            <person name="Scheuner C."/>
            <person name="Sibirny A.A."/>
            <person name="Slot J.C."/>
            <person name="Stielow J.B."/>
            <person name="Sun H."/>
            <person name="Kurtzman C.P."/>
            <person name="Blackwell M."/>
            <person name="Grigoriev I.V."/>
            <person name="Jeffries T.W."/>
        </authorList>
    </citation>
    <scope>NUCLEOTIDE SEQUENCE [LARGE SCALE GENOMIC DNA]</scope>
    <source>
        <strain evidence="8">ATCC 58044 / CBS 1984 / NCYC 433 / NRRL Y-366-8</strain>
    </source>
</reference>
<dbReference type="EMBL" id="KV454211">
    <property type="protein sequence ID" value="ODQ58651.1"/>
    <property type="molecule type" value="Genomic_DNA"/>
</dbReference>
<evidence type="ECO:0000313" key="7">
    <source>
        <dbReference type="EMBL" id="ODQ58651.1"/>
    </source>
</evidence>
<dbReference type="GO" id="GO:0070126">
    <property type="term" value="P:mitochondrial translational termination"/>
    <property type="evidence" value="ECO:0007669"/>
    <property type="project" value="EnsemblFungi"/>
</dbReference>
<dbReference type="GeneID" id="30199168"/>
<evidence type="ECO:0000256" key="5">
    <source>
        <dbReference type="SAM" id="MobiDB-lite"/>
    </source>
</evidence>
<keyword evidence="2" id="KW-0488">Methylation</keyword>
<feature type="compositionally biased region" description="Basic and acidic residues" evidence="5">
    <location>
        <begin position="319"/>
        <end position="332"/>
    </location>
</feature>
<dbReference type="Pfam" id="PF03462">
    <property type="entry name" value="PCRF"/>
    <property type="match status" value="1"/>
</dbReference>
<evidence type="ECO:0000256" key="4">
    <source>
        <dbReference type="ARBA" id="ARBA00067174"/>
    </source>
</evidence>
<dbReference type="InterPro" id="IPR005139">
    <property type="entry name" value="PCRF"/>
</dbReference>
<dbReference type="OrthoDB" id="2019491at2759"/>
<dbReference type="PANTHER" id="PTHR43804:SF7">
    <property type="entry name" value="LD18447P"/>
    <property type="match status" value="1"/>
</dbReference>
<evidence type="ECO:0000256" key="3">
    <source>
        <dbReference type="ARBA" id="ARBA00022917"/>
    </source>
</evidence>
<dbReference type="Gene3D" id="3.30.160.20">
    <property type="match status" value="1"/>
</dbReference>
<keyword evidence="8" id="KW-1185">Reference proteome</keyword>
<protein>
    <recommendedName>
        <fullName evidence="4">Peptide chain release factor 1, mitochondrial</fullName>
    </recommendedName>
</protein>
<dbReference type="GO" id="GO:0003747">
    <property type="term" value="F:translation release factor activity"/>
    <property type="evidence" value="ECO:0007669"/>
    <property type="project" value="EnsemblFungi"/>
</dbReference>
<sequence>MLRFHLGRSFRITQRPFGGAFSKRFNSTAPPQAFQQLHPSLVKRAEVLTQELKDLESSLADSGHFDVNQQKKYSRLSAIVDVFREYKENLTLYEELLPILKDESLKEDAEEEIKVTIPKLMDLSDKLKSRLLPPHEFAEKPCLLELRPGVGGTEAMIFTLELFNMYINYANHHRWPYTIVAKTNNGSGNGILEGIISIDEPGAYDKLRFESGVHRVQRIPETETKGRLQTSTAGVVVLPQMAEKNQSEDADERMFAPGEVRIDIMRASGKGGQHVNTTDSAVRLTHIPTGITVSMQDERSQHKNKTKAFNILRARLAEKERQEREAQERSMRTDQVSTTDRSDKIRTYNFPQNRITDHRCSYSLHDVEAVMKGEKLDLLIDELEKHEGQVKSKELENSTSS</sequence>
<comment type="similarity">
    <text evidence="1">Belongs to the prokaryotic/mitochondrial release factor family.</text>
</comment>
<dbReference type="PANTHER" id="PTHR43804">
    <property type="entry name" value="LD18447P"/>
    <property type="match status" value="1"/>
</dbReference>
<evidence type="ECO:0000313" key="8">
    <source>
        <dbReference type="Proteomes" id="UP000094112"/>
    </source>
</evidence>
<proteinExistence type="inferred from homology"/>
<dbReference type="Gene3D" id="3.30.70.1660">
    <property type="match status" value="1"/>
</dbReference>
<gene>
    <name evidence="7" type="ORF">WICANDRAFT_32151</name>
</gene>
<dbReference type="InterPro" id="IPR050057">
    <property type="entry name" value="Prokaryotic/Mito_RF"/>
</dbReference>
<dbReference type="FunFam" id="3.30.160.20:FF:000004">
    <property type="entry name" value="Peptide chain release factor 1"/>
    <property type="match status" value="1"/>
</dbReference>
<dbReference type="RefSeq" id="XP_019037858.1">
    <property type="nucleotide sequence ID" value="XM_019181922.1"/>
</dbReference>
<evidence type="ECO:0000256" key="2">
    <source>
        <dbReference type="ARBA" id="ARBA00022481"/>
    </source>
</evidence>
<dbReference type="STRING" id="683960.A0A1E3NZJ3"/>
<dbReference type="PROSITE" id="PS00745">
    <property type="entry name" value="RF_PROK_I"/>
    <property type="match status" value="1"/>
</dbReference>
<name>A0A1E3NZJ3_WICAA</name>
<evidence type="ECO:0000256" key="1">
    <source>
        <dbReference type="ARBA" id="ARBA00010835"/>
    </source>
</evidence>
<dbReference type="InterPro" id="IPR000352">
    <property type="entry name" value="Pep_chain_release_fac_I"/>
</dbReference>
<dbReference type="InterPro" id="IPR045853">
    <property type="entry name" value="Pep_chain_release_fac_I_sf"/>
</dbReference>
<dbReference type="Pfam" id="PF00472">
    <property type="entry name" value="RF-1"/>
    <property type="match status" value="1"/>
</dbReference>
<organism evidence="7 8">
    <name type="scientific">Wickerhamomyces anomalus (strain ATCC 58044 / CBS 1984 / NCYC 433 / NRRL Y-366-8)</name>
    <name type="common">Yeast</name>
    <name type="synonym">Hansenula anomala</name>
    <dbReference type="NCBI Taxonomy" id="683960"/>
    <lineage>
        <taxon>Eukaryota</taxon>
        <taxon>Fungi</taxon>
        <taxon>Dikarya</taxon>
        <taxon>Ascomycota</taxon>
        <taxon>Saccharomycotina</taxon>
        <taxon>Saccharomycetes</taxon>
        <taxon>Phaffomycetales</taxon>
        <taxon>Wickerhamomycetaceae</taxon>
        <taxon>Wickerhamomyces</taxon>
    </lineage>
</organism>